<protein>
    <submittedName>
        <fullName evidence="1">Uncharacterized protein</fullName>
    </submittedName>
</protein>
<organism evidence="1 2">
    <name type="scientific">Mesorhizobium sangaii</name>
    <dbReference type="NCBI Taxonomy" id="505389"/>
    <lineage>
        <taxon>Bacteria</taxon>
        <taxon>Pseudomonadati</taxon>
        <taxon>Pseudomonadota</taxon>
        <taxon>Alphaproteobacteria</taxon>
        <taxon>Hyphomicrobiales</taxon>
        <taxon>Phyllobacteriaceae</taxon>
        <taxon>Mesorhizobium</taxon>
    </lineage>
</organism>
<accession>A0A841PKW3</accession>
<gene>
    <name evidence="1" type="ORF">HNQ71_003486</name>
</gene>
<sequence>MDTVTSAIMVLLSCSPDLMLCRAAAARPMIFSTTSQCEEALADQISRVPHAGQKTVGRCQVIRDENDITRWGVSPNGELFYASATDVIGIVASTATPAPAKSRPATVRVTRGNGSGAVTTSSYTVLSTGSK</sequence>
<name>A0A841PKW3_9HYPH</name>
<evidence type="ECO:0000313" key="1">
    <source>
        <dbReference type="EMBL" id="MBB6410812.1"/>
    </source>
</evidence>
<comment type="caution">
    <text evidence="1">The sequence shown here is derived from an EMBL/GenBank/DDBJ whole genome shotgun (WGS) entry which is preliminary data.</text>
</comment>
<dbReference type="Proteomes" id="UP000556329">
    <property type="component" value="Unassembled WGS sequence"/>
</dbReference>
<evidence type="ECO:0000313" key="2">
    <source>
        <dbReference type="Proteomes" id="UP000556329"/>
    </source>
</evidence>
<proteinExistence type="predicted"/>
<dbReference type="EMBL" id="JACHEF010000003">
    <property type="protein sequence ID" value="MBB6410812.1"/>
    <property type="molecule type" value="Genomic_DNA"/>
</dbReference>
<dbReference type="AlphaFoldDB" id="A0A841PKW3"/>
<reference evidence="1 2" key="1">
    <citation type="submission" date="2020-08" db="EMBL/GenBank/DDBJ databases">
        <title>Genomic Encyclopedia of Type Strains, Phase IV (KMG-IV): sequencing the most valuable type-strain genomes for metagenomic binning, comparative biology and taxonomic classification.</title>
        <authorList>
            <person name="Goeker M."/>
        </authorList>
    </citation>
    <scope>NUCLEOTIDE SEQUENCE [LARGE SCALE GENOMIC DNA]</scope>
    <source>
        <strain evidence="1 2">DSM 100039</strain>
    </source>
</reference>
<keyword evidence="2" id="KW-1185">Reference proteome</keyword>